<sequence>MGNCQAVDTVAAVVEYPGGRIEKLYWAISARHLMLQNPGYYLAVYSSPPPGSDAKPKLKLLPPAAILISGNRYRLISFEDVLRDHRKDGKTRNCRKMNFQISKASSNDVFSDNEQVGMDILCSAQSTQRYVQWKPSLQSISEREW</sequence>
<keyword evidence="2" id="KW-1185">Reference proteome</keyword>
<dbReference type="EMBL" id="CM055107">
    <property type="protein sequence ID" value="KAJ7526375.1"/>
    <property type="molecule type" value="Genomic_DNA"/>
</dbReference>
<name>A0ACC2B9G6_DIPCM</name>
<reference evidence="2" key="1">
    <citation type="journal article" date="2024" name="Proc. Natl. Acad. Sci. U.S.A.">
        <title>Extraordinary preservation of gene collinearity over three hundred million years revealed in homosporous lycophytes.</title>
        <authorList>
            <person name="Li C."/>
            <person name="Wickell D."/>
            <person name="Kuo L.Y."/>
            <person name="Chen X."/>
            <person name="Nie B."/>
            <person name="Liao X."/>
            <person name="Peng D."/>
            <person name="Ji J."/>
            <person name="Jenkins J."/>
            <person name="Williams M."/>
            <person name="Shu S."/>
            <person name="Plott C."/>
            <person name="Barry K."/>
            <person name="Rajasekar S."/>
            <person name="Grimwood J."/>
            <person name="Han X."/>
            <person name="Sun S."/>
            <person name="Hou Z."/>
            <person name="He W."/>
            <person name="Dai G."/>
            <person name="Sun C."/>
            <person name="Schmutz J."/>
            <person name="Leebens-Mack J.H."/>
            <person name="Li F.W."/>
            <person name="Wang L."/>
        </authorList>
    </citation>
    <scope>NUCLEOTIDE SEQUENCE [LARGE SCALE GENOMIC DNA]</scope>
    <source>
        <strain evidence="2">cv. PW_Plant_1</strain>
    </source>
</reference>
<accession>A0ACC2B9G6</accession>
<comment type="caution">
    <text evidence="1">The sequence shown here is derived from an EMBL/GenBank/DDBJ whole genome shotgun (WGS) entry which is preliminary data.</text>
</comment>
<proteinExistence type="predicted"/>
<dbReference type="Proteomes" id="UP001162992">
    <property type="component" value="Chromosome 16"/>
</dbReference>
<protein>
    <submittedName>
        <fullName evidence="1">Uncharacterized protein</fullName>
    </submittedName>
</protein>
<gene>
    <name evidence="1" type="ORF">O6H91_16G004000</name>
</gene>
<organism evidence="1 2">
    <name type="scientific">Diphasiastrum complanatum</name>
    <name type="common">Issler's clubmoss</name>
    <name type="synonym">Lycopodium complanatum</name>
    <dbReference type="NCBI Taxonomy" id="34168"/>
    <lineage>
        <taxon>Eukaryota</taxon>
        <taxon>Viridiplantae</taxon>
        <taxon>Streptophyta</taxon>
        <taxon>Embryophyta</taxon>
        <taxon>Tracheophyta</taxon>
        <taxon>Lycopodiopsida</taxon>
        <taxon>Lycopodiales</taxon>
        <taxon>Lycopodiaceae</taxon>
        <taxon>Lycopodioideae</taxon>
        <taxon>Diphasiastrum</taxon>
    </lineage>
</organism>
<evidence type="ECO:0000313" key="2">
    <source>
        <dbReference type="Proteomes" id="UP001162992"/>
    </source>
</evidence>
<evidence type="ECO:0000313" key="1">
    <source>
        <dbReference type="EMBL" id="KAJ7526375.1"/>
    </source>
</evidence>